<name>A0A8T9Q2H6_9BACT</name>
<evidence type="ECO:0000313" key="2">
    <source>
        <dbReference type="Proteomes" id="UP000831796"/>
    </source>
</evidence>
<reference evidence="1" key="1">
    <citation type="submission" date="2022-04" db="EMBL/GenBank/DDBJ databases">
        <title>Hymenobacter sp. isolated from the air.</title>
        <authorList>
            <person name="Won M."/>
            <person name="Lee C.-M."/>
            <person name="Woen H.-Y."/>
            <person name="Kwon S.-W."/>
        </authorList>
    </citation>
    <scope>NUCLEOTIDE SEQUENCE</scope>
    <source>
        <strain evidence="1">5116S-3</strain>
    </source>
</reference>
<dbReference type="AlphaFoldDB" id="A0A8T9Q2H6"/>
<accession>A0A8T9Q2H6</accession>
<sequence length="255" mass="28151">MLTPEMRTFLAQYDLGELWNPEDKTTFGPMNGFFGADHYRVEVLLLSSRKDTLQPEVYYVTGKSRFKGRITSFTGSITLQNVHDLGVDLGKYLEDNGAAKGYTATGTYVFNEDPASKGAGTFTGTMAVDFSMDPNRPDGLQLFSFGIPATDASSTRGTALLFDGKWRSYQTSREKPALWAFNILPIAGKVLTDFNIGERGPEVNPKYAKLGWAGLWENEEWWAEPGPAKTQTSRATLLNPPDLNEVMAQAPPDSL</sequence>
<dbReference type="KEGG" id="hcu:MUN79_21675"/>
<protein>
    <submittedName>
        <fullName evidence="1">Uncharacterized protein</fullName>
    </submittedName>
</protein>
<proteinExistence type="predicted"/>
<organism evidence="1 2">
    <name type="scientific">Hymenobacter cellulosilyticus</name>
    <dbReference type="NCBI Taxonomy" id="2932248"/>
    <lineage>
        <taxon>Bacteria</taxon>
        <taxon>Pseudomonadati</taxon>
        <taxon>Bacteroidota</taxon>
        <taxon>Cytophagia</taxon>
        <taxon>Cytophagales</taxon>
        <taxon>Hymenobacteraceae</taxon>
        <taxon>Hymenobacter</taxon>
    </lineage>
</organism>
<dbReference type="RefSeq" id="WP_244674643.1">
    <property type="nucleotide sequence ID" value="NZ_CP095046.1"/>
</dbReference>
<gene>
    <name evidence="1" type="ORF">MUN79_21675</name>
</gene>
<dbReference type="EMBL" id="CP095046">
    <property type="protein sequence ID" value="UOQ71235.1"/>
    <property type="molecule type" value="Genomic_DNA"/>
</dbReference>
<dbReference type="Proteomes" id="UP000831796">
    <property type="component" value="Chromosome"/>
</dbReference>
<evidence type="ECO:0000313" key="1">
    <source>
        <dbReference type="EMBL" id="UOQ71235.1"/>
    </source>
</evidence>
<keyword evidence="2" id="KW-1185">Reference proteome</keyword>